<feature type="signal peptide" evidence="1">
    <location>
        <begin position="1"/>
        <end position="17"/>
    </location>
</feature>
<proteinExistence type="predicted"/>
<feature type="chain" id="PRO_5005872978" evidence="1">
    <location>
        <begin position="18"/>
        <end position="253"/>
    </location>
</feature>
<dbReference type="AlphaFoldDB" id="A0A0N1H495"/>
<gene>
    <name evidence="2" type="ORF">AB675_10433</name>
</gene>
<evidence type="ECO:0000313" key="2">
    <source>
        <dbReference type="EMBL" id="KPI35963.1"/>
    </source>
</evidence>
<name>A0A0N1H495_9EURO</name>
<sequence length="253" mass="26408">MHQQALLAFLSATPLFAAPVPQDAKALDHPTFTITSIDTTAIKARGAVGNTLEYPPFKVASDDSDFVRRGGIKLSSAPIYSPVPDSFVKRQEGEAEAASASWDPYCIPGGSNCGLIVDDATAVKRSEPPVVLPKGVKVADATYVKRQEADATAMEAALDPYCRPDGTNCGLDVKATGADATAITARQEATIQGDRPNFAALGDDARATAMGVPPEVHVVNDDAHMDATAIKARQGITAEDGRPTFAALGDDAI</sequence>
<keyword evidence="1" id="KW-0732">Signal</keyword>
<dbReference type="GeneID" id="28731085"/>
<accession>A0A0N1H495</accession>
<dbReference type="Proteomes" id="UP000038010">
    <property type="component" value="Unassembled WGS sequence"/>
</dbReference>
<evidence type="ECO:0000256" key="1">
    <source>
        <dbReference type="SAM" id="SignalP"/>
    </source>
</evidence>
<dbReference type="VEuPathDB" id="FungiDB:AB675_10433"/>
<keyword evidence="3" id="KW-1185">Reference proteome</keyword>
<reference evidence="2 3" key="1">
    <citation type="submission" date="2015-06" db="EMBL/GenBank/DDBJ databases">
        <title>Draft genome of the ant-associated black yeast Phialophora attae CBS 131958.</title>
        <authorList>
            <person name="Moreno L.F."/>
            <person name="Stielow B.J."/>
            <person name="de Hoog S."/>
            <person name="Vicente V.A."/>
            <person name="Weiss V.A."/>
            <person name="de Vries M."/>
            <person name="Cruz L.M."/>
            <person name="Souza E.M."/>
        </authorList>
    </citation>
    <scope>NUCLEOTIDE SEQUENCE [LARGE SCALE GENOMIC DNA]</scope>
    <source>
        <strain evidence="2 3">CBS 131958</strain>
    </source>
</reference>
<protein>
    <submittedName>
        <fullName evidence="2">Uncharacterized protein</fullName>
    </submittedName>
</protein>
<evidence type="ECO:0000313" key="3">
    <source>
        <dbReference type="Proteomes" id="UP000038010"/>
    </source>
</evidence>
<dbReference type="EMBL" id="LFJN01000035">
    <property type="protein sequence ID" value="KPI35963.1"/>
    <property type="molecule type" value="Genomic_DNA"/>
</dbReference>
<comment type="caution">
    <text evidence="2">The sequence shown here is derived from an EMBL/GenBank/DDBJ whole genome shotgun (WGS) entry which is preliminary data.</text>
</comment>
<organism evidence="2 3">
    <name type="scientific">Cyphellophora attinorum</name>
    <dbReference type="NCBI Taxonomy" id="1664694"/>
    <lineage>
        <taxon>Eukaryota</taxon>
        <taxon>Fungi</taxon>
        <taxon>Dikarya</taxon>
        <taxon>Ascomycota</taxon>
        <taxon>Pezizomycotina</taxon>
        <taxon>Eurotiomycetes</taxon>
        <taxon>Chaetothyriomycetidae</taxon>
        <taxon>Chaetothyriales</taxon>
        <taxon>Cyphellophoraceae</taxon>
        <taxon>Cyphellophora</taxon>
    </lineage>
</organism>
<dbReference type="RefSeq" id="XP_017995926.1">
    <property type="nucleotide sequence ID" value="XM_018139205.1"/>
</dbReference>